<keyword evidence="1" id="KW-0812">Transmembrane</keyword>
<protein>
    <submittedName>
        <fullName evidence="2">Uncharacterized protein</fullName>
    </submittedName>
</protein>
<keyword evidence="1" id="KW-1133">Transmembrane helix</keyword>
<evidence type="ECO:0000313" key="2">
    <source>
        <dbReference type="EMBL" id="MYM70904.1"/>
    </source>
</evidence>
<sequence length="62" mass="6908">MKASQKTGQSRLMRKARGVALPVRCSSLSACITVIARFAAWVLVRLRLRGGFRQPFIIEMSS</sequence>
<evidence type="ECO:0000256" key="1">
    <source>
        <dbReference type="SAM" id="Phobius"/>
    </source>
</evidence>
<dbReference type="AlphaFoldDB" id="A0A7X4GYG3"/>
<comment type="caution">
    <text evidence="2">The sequence shown here is derived from an EMBL/GenBank/DDBJ whole genome shotgun (WGS) entry which is preliminary data.</text>
</comment>
<dbReference type="Proteomes" id="UP000469734">
    <property type="component" value="Unassembled WGS sequence"/>
</dbReference>
<accession>A0A7X4GYG3</accession>
<reference evidence="2 3" key="1">
    <citation type="submission" date="2019-12" db="EMBL/GenBank/DDBJ databases">
        <title>Novel species isolated from a subtropical stream in China.</title>
        <authorList>
            <person name="Lu H."/>
        </authorList>
    </citation>
    <scope>NUCLEOTIDE SEQUENCE [LARGE SCALE GENOMIC DNA]</scope>
    <source>
        <strain evidence="2 3">FT134W</strain>
    </source>
</reference>
<proteinExistence type="predicted"/>
<dbReference type="EMBL" id="WWCR01000001">
    <property type="protein sequence ID" value="MYM70904.1"/>
    <property type="molecule type" value="Genomic_DNA"/>
</dbReference>
<gene>
    <name evidence="2" type="ORF">GTP56_01665</name>
</gene>
<name>A0A7X4GYG3_9BURK</name>
<evidence type="ECO:0000313" key="3">
    <source>
        <dbReference type="Proteomes" id="UP000469734"/>
    </source>
</evidence>
<feature type="transmembrane region" description="Helical" evidence="1">
    <location>
        <begin position="21"/>
        <end position="44"/>
    </location>
</feature>
<keyword evidence="1" id="KW-0472">Membrane</keyword>
<organism evidence="2 3">
    <name type="scientific">Duganella margarita</name>
    <dbReference type="NCBI Taxonomy" id="2692170"/>
    <lineage>
        <taxon>Bacteria</taxon>
        <taxon>Pseudomonadati</taxon>
        <taxon>Pseudomonadota</taxon>
        <taxon>Betaproteobacteria</taxon>
        <taxon>Burkholderiales</taxon>
        <taxon>Oxalobacteraceae</taxon>
        <taxon>Telluria group</taxon>
        <taxon>Duganella</taxon>
    </lineage>
</organism>
<dbReference type="RefSeq" id="WP_161048742.1">
    <property type="nucleotide sequence ID" value="NZ_WWCR01000001.1"/>
</dbReference>